<dbReference type="EMBL" id="JACHFW010000003">
    <property type="protein sequence ID" value="MBB5263946.1"/>
    <property type="molecule type" value="Genomic_DNA"/>
</dbReference>
<sequence>MFIEKMVLDKILEQRRSIREFDITELPEEKIEAVIEAGRLAPFAGLVQKNTDSFRHFFVIHRDSDMAEKIKVLCEEARRQEVVRIKNNGLADRYPEVAKIAKAMSERPANDIFISPWLIIIAERGGLPQREETCLGYIMENMWLKATEMDLAFRVCSGISDISNTDALKDLLGLDMGEVYAFDACNIGYPKNPIAERREHPKPVRSIKYFR</sequence>
<dbReference type="InterPro" id="IPR029479">
    <property type="entry name" value="Nitroreductase"/>
</dbReference>
<name>A0A7W8H8Q7_9FIRM</name>
<protein>
    <submittedName>
        <fullName evidence="5">Nitroreductase</fullName>
    </submittedName>
</protein>
<comment type="caution">
    <text evidence="5">The sequence shown here is derived from an EMBL/GenBank/DDBJ whole genome shotgun (WGS) entry which is preliminary data.</text>
</comment>
<evidence type="ECO:0000256" key="2">
    <source>
        <dbReference type="ARBA" id="ARBA00022643"/>
    </source>
</evidence>
<keyword evidence="6" id="KW-1185">Reference proteome</keyword>
<proteinExistence type="predicted"/>
<dbReference type="Proteomes" id="UP000543642">
    <property type="component" value="Unassembled WGS sequence"/>
</dbReference>
<dbReference type="GO" id="GO:0016491">
    <property type="term" value="F:oxidoreductase activity"/>
    <property type="evidence" value="ECO:0007669"/>
    <property type="project" value="UniProtKB-KW"/>
</dbReference>
<keyword evidence="1" id="KW-0285">Flavoprotein</keyword>
<evidence type="ECO:0000313" key="6">
    <source>
        <dbReference type="Proteomes" id="UP000543642"/>
    </source>
</evidence>
<dbReference type="InterPro" id="IPR050627">
    <property type="entry name" value="Nitroreductase/BluB"/>
</dbReference>
<accession>A0A7W8H8Q7</accession>
<evidence type="ECO:0000256" key="3">
    <source>
        <dbReference type="ARBA" id="ARBA00023002"/>
    </source>
</evidence>
<dbReference type="PANTHER" id="PTHR23026:SF90">
    <property type="entry name" value="IODOTYROSINE DEIODINASE 1"/>
    <property type="match status" value="1"/>
</dbReference>
<keyword evidence="2" id="KW-0288">FMN</keyword>
<dbReference type="PANTHER" id="PTHR23026">
    <property type="entry name" value="NADPH NITROREDUCTASE"/>
    <property type="match status" value="1"/>
</dbReference>
<dbReference type="RefSeq" id="WP_183772227.1">
    <property type="nucleotide sequence ID" value="NZ_CAWVEG010000019.1"/>
</dbReference>
<evidence type="ECO:0000313" key="5">
    <source>
        <dbReference type="EMBL" id="MBB5263946.1"/>
    </source>
</evidence>
<dbReference type="AlphaFoldDB" id="A0A7W8H8Q7"/>
<dbReference type="Gene3D" id="3.40.109.10">
    <property type="entry name" value="NADH Oxidase"/>
    <property type="match status" value="1"/>
</dbReference>
<dbReference type="CDD" id="cd02062">
    <property type="entry name" value="Nitro_FMN_reductase"/>
    <property type="match status" value="1"/>
</dbReference>
<evidence type="ECO:0000256" key="1">
    <source>
        <dbReference type="ARBA" id="ARBA00022630"/>
    </source>
</evidence>
<keyword evidence="3" id="KW-0560">Oxidoreductase</keyword>
<evidence type="ECO:0000259" key="4">
    <source>
        <dbReference type="Pfam" id="PF00881"/>
    </source>
</evidence>
<dbReference type="SUPFAM" id="SSF55469">
    <property type="entry name" value="FMN-dependent nitroreductase-like"/>
    <property type="match status" value="1"/>
</dbReference>
<organism evidence="5 6">
    <name type="scientific">Catenibacillus scindens</name>
    <dbReference type="NCBI Taxonomy" id="673271"/>
    <lineage>
        <taxon>Bacteria</taxon>
        <taxon>Bacillati</taxon>
        <taxon>Bacillota</taxon>
        <taxon>Clostridia</taxon>
        <taxon>Lachnospirales</taxon>
        <taxon>Lachnospiraceae</taxon>
        <taxon>Catenibacillus</taxon>
    </lineage>
</organism>
<reference evidence="5 6" key="1">
    <citation type="submission" date="2020-08" db="EMBL/GenBank/DDBJ databases">
        <title>Genomic Encyclopedia of Type Strains, Phase IV (KMG-IV): sequencing the most valuable type-strain genomes for metagenomic binning, comparative biology and taxonomic classification.</title>
        <authorList>
            <person name="Goeker M."/>
        </authorList>
    </citation>
    <scope>NUCLEOTIDE SEQUENCE [LARGE SCALE GENOMIC DNA]</scope>
    <source>
        <strain evidence="5 6">DSM 106146</strain>
    </source>
</reference>
<dbReference type="InterPro" id="IPR000415">
    <property type="entry name" value="Nitroreductase-like"/>
</dbReference>
<dbReference type="Pfam" id="PF00881">
    <property type="entry name" value="Nitroreductase"/>
    <property type="match status" value="1"/>
</dbReference>
<gene>
    <name evidence="5" type="ORF">HNP82_001051</name>
</gene>
<feature type="domain" description="Nitroreductase" evidence="4">
    <location>
        <begin position="13"/>
        <end position="188"/>
    </location>
</feature>